<dbReference type="AlphaFoldDB" id="A0A4P8DKA2"/>
<keyword evidence="1" id="KW-0614">Plasmid</keyword>
<gene>
    <name evidence="1" type="ORF">pOC-C5.8_641</name>
</gene>
<accession>A0A4P8DKA2</accession>
<sequence length="44" mass="5238">MLPMRRKHADHCLREPESVAGYDKFVTTRIEHLKNNLSKVYFCC</sequence>
<proteinExistence type="predicted"/>
<organism evidence="1">
    <name type="scientific">Rhizobium rhizogenes</name>
    <name type="common">Agrobacterium rhizogenes</name>
    <dbReference type="NCBI Taxonomy" id="359"/>
    <lineage>
        <taxon>Bacteria</taxon>
        <taxon>Pseudomonadati</taxon>
        <taxon>Pseudomonadota</taxon>
        <taxon>Alphaproteobacteria</taxon>
        <taxon>Hyphomicrobiales</taxon>
        <taxon>Rhizobiaceae</taxon>
        <taxon>Rhizobium/Agrobacterium group</taxon>
        <taxon>Rhizobium</taxon>
    </lineage>
</organism>
<name>A0A4P8DKA2_RHIRH</name>
<evidence type="ECO:0000313" key="1">
    <source>
        <dbReference type="EMBL" id="QCL10815.1"/>
    </source>
</evidence>
<geneLocation type="plasmid" evidence="1">
    <name>pOC-Colt5.8</name>
</geneLocation>
<reference evidence="1" key="1">
    <citation type="journal article" date="2019" name="Genome Biol. Evol.">
        <title>Evolutionary Relatedness and Classification of Tumour-Inducing and Opine-Catabolic Plasmids in Three Rhizobium rhizogenes Strains Isolated from the Same Crown Gall Tumour.</title>
        <authorList>
            <person name="Kuzmanovic N."/>
            <person name="Pulawska J."/>
        </authorList>
    </citation>
    <scope>NUCLEOTIDE SEQUENCE</scope>
    <source>
        <strain evidence="1">Colt5.8</strain>
        <plasmid evidence="1">pOC-Colt5.8</plasmid>
    </source>
</reference>
<dbReference type="EMBL" id="MK318973">
    <property type="protein sequence ID" value="QCL10815.1"/>
    <property type="molecule type" value="Genomic_DNA"/>
</dbReference>
<protein>
    <submittedName>
        <fullName evidence="1">Uncharacterized protein</fullName>
    </submittedName>
</protein>